<feature type="repeat" description="WD" evidence="3">
    <location>
        <begin position="571"/>
        <end position="612"/>
    </location>
</feature>
<dbReference type="STRING" id="114155.A0A4Q9PS50"/>
<gene>
    <name evidence="4" type="ORF">BD310DRAFT_929962</name>
</gene>
<dbReference type="Gene3D" id="2.130.10.10">
    <property type="entry name" value="YVTN repeat-like/Quinoprotein amine dehydrogenase"/>
    <property type="match status" value="3"/>
</dbReference>
<sequence>LAPRLPRRTHSNIRFESRDTTDVLAFRDFLDAYPHLRPLVRSIRTHRNAYLALHLLCFLPKLTHITMNGLGPERWECSLPQRVLACYRALGTRIKTLKLSSLSFPNLQEFCRILLAFTGIRTLSCSLLDIRNTTCASAQLAQFKQHLSRQLRLSTLEIDGSYENVMAQMLFQLVPSTLKNLTLDLSSAKAITSQRWPLLRALTITIVQGASWRGVKTTIEMLKDYRPKSLAHFTIRLLSHPRDLLRQIGGRPSKLQLCWELDRILLKFRHPNVLFDSPSIHDRRTNLWSQEMARYFPSMGNRRLLKFASEQVTEICHEDQVFCVAYSPDGKWVVTGSGDCTIILWDSDGQLVQEWVAHAGGVMSLAFSPDSRRLASSGGDRYLAVWDIMPGKGHPPIAVKYTDSDDDSCACAWSPNGTVIASADVHAETVKLWNARTLEPLHLLKPSLETGEFCDLRFSPDGRWVASVSSNGCCIWDVSAGTVHKVLQSEHSFSSTTAFNPQSTRLATGHRGGVVQIWNVQTGEVLFKLEQHTRSVMDVAFSSDDTHILSASVDRTVKIWDASTGTFILSLEGHADRVNVARFSPCGKYVASASRDQAVRVWRTDDGSCVGTLSEHRAKVDHVAFSPDGKALSSGARNGTVIIRRMRDIIPVPDTNM</sequence>
<proteinExistence type="predicted"/>
<keyword evidence="1 3" id="KW-0853">WD repeat</keyword>
<evidence type="ECO:0000256" key="2">
    <source>
        <dbReference type="ARBA" id="ARBA00022737"/>
    </source>
</evidence>
<dbReference type="CDD" id="cd00200">
    <property type="entry name" value="WD40"/>
    <property type="match status" value="1"/>
</dbReference>
<dbReference type="InterPro" id="IPR001680">
    <property type="entry name" value="WD40_rpt"/>
</dbReference>
<feature type="repeat" description="WD" evidence="3">
    <location>
        <begin position="613"/>
        <end position="643"/>
    </location>
</feature>
<dbReference type="PANTHER" id="PTHR19879">
    <property type="entry name" value="TRANSCRIPTION INITIATION FACTOR TFIID"/>
    <property type="match status" value="1"/>
</dbReference>
<feature type="repeat" description="WD" evidence="3">
    <location>
        <begin position="487"/>
        <end position="528"/>
    </location>
</feature>
<evidence type="ECO:0000313" key="4">
    <source>
        <dbReference type="EMBL" id="TBU57237.1"/>
    </source>
</evidence>
<dbReference type="Pfam" id="PF00400">
    <property type="entry name" value="WD40"/>
    <property type="match status" value="7"/>
</dbReference>
<dbReference type="AlphaFoldDB" id="A0A4Q9PS50"/>
<dbReference type="EMBL" id="ML145140">
    <property type="protein sequence ID" value="TBU57237.1"/>
    <property type="molecule type" value="Genomic_DNA"/>
</dbReference>
<evidence type="ECO:0000313" key="5">
    <source>
        <dbReference type="Proteomes" id="UP000292082"/>
    </source>
</evidence>
<dbReference type="InterPro" id="IPR020472">
    <property type="entry name" value="WD40_PAC1"/>
</dbReference>
<dbReference type="Proteomes" id="UP000292082">
    <property type="component" value="Unassembled WGS sequence"/>
</dbReference>
<keyword evidence="5" id="KW-1185">Reference proteome</keyword>
<accession>A0A4Q9PS50</accession>
<evidence type="ECO:0000256" key="3">
    <source>
        <dbReference type="PROSITE-ProRule" id="PRU00221"/>
    </source>
</evidence>
<dbReference type="PROSITE" id="PS50294">
    <property type="entry name" value="WD_REPEATS_REGION"/>
    <property type="match status" value="4"/>
</dbReference>
<dbReference type="PROSITE" id="PS50082">
    <property type="entry name" value="WD_REPEATS_2"/>
    <property type="match status" value="6"/>
</dbReference>
<dbReference type="InterPro" id="IPR019775">
    <property type="entry name" value="WD40_repeat_CS"/>
</dbReference>
<dbReference type="PROSITE" id="PS00678">
    <property type="entry name" value="WD_REPEATS_1"/>
    <property type="match status" value="2"/>
</dbReference>
<feature type="repeat" description="WD" evidence="3">
    <location>
        <begin position="355"/>
        <end position="388"/>
    </location>
</feature>
<dbReference type="InterPro" id="IPR015943">
    <property type="entry name" value="WD40/YVTN_repeat-like_dom_sf"/>
</dbReference>
<feature type="repeat" description="WD" evidence="3">
    <location>
        <begin position="317"/>
        <end position="346"/>
    </location>
</feature>
<feature type="non-terminal residue" evidence="4">
    <location>
        <position position="1"/>
    </location>
</feature>
<protein>
    <submittedName>
        <fullName evidence="4">Quinon protein alcohol dehydrogenase-like superfamily</fullName>
    </submittedName>
</protein>
<reference evidence="4 5" key="1">
    <citation type="submission" date="2019-01" db="EMBL/GenBank/DDBJ databases">
        <title>Draft genome sequences of three monokaryotic isolates of the white-rot basidiomycete fungus Dichomitus squalens.</title>
        <authorList>
            <consortium name="DOE Joint Genome Institute"/>
            <person name="Lopez S.C."/>
            <person name="Andreopoulos B."/>
            <person name="Pangilinan J."/>
            <person name="Lipzen A."/>
            <person name="Riley R."/>
            <person name="Ahrendt S."/>
            <person name="Ng V."/>
            <person name="Barry K."/>
            <person name="Daum C."/>
            <person name="Grigoriev I.V."/>
            <person name="Hilden K.S."/>
            <person name="Makela M.R."/>
            <person name="de Vries R.P."/>
        </authorList>
    </citation>
    <scope>NUCLEOTIDE SEQUENCE [LARGE SCALE GENOMIC DNA]</scope>
    <source>
        <strain evidence="4 5">CBS 464.89</strain>
    </source>
</reference>
<name>A0A4Q9PS50_9APHY</name>
<organism evidence="4 5">
    <name type="scientific">Dichomitus squalens</name>
    <dbReference type="NCBI Taxonomy" id="114155"/>
    <lineage>
        <taxon>Eukaryota</taxon>
        <taxon>Fungi</taxon>
        <taxon>Dikarya</taxon>
        <taxon>Basidiomycota</taxon>
        <taxon>Agaricomycotina</taxon>
        <taxon>Agaricomycetes</taxon>
        <taxon>Polyporales</taxon>
        <taxon>Polyporaceae</taxon>
        <taxon>Dichomitus</taxon>
    </lineage>
</organism>
<evidence type="ECO:0000256" key="1">
    <source>
        <dbReference type="ARBA" id="ARBA00022574"/>
    </source>
</evidence>
<dbReference type="InterPro" id="IPR011047">
    <property type="entry name" value="Quinoprotein_ADH-like_sf"/>
</dbReference>
<keyword evidence="2" id="KW-0677">Repeat</keyword>
<feature type="repeat" description="WD" evidence="3">
    <location>
        <begin position="529"/>
        <end position="570"/>
    </location>
</feature>
<dbReference type="PRINTS" id="PR00320">
    <property type="entry name" value="GPROTEINBRPT"/>
</dbReference>
<dbReference type="PANTHER" id="PTHR19879:SF9">
    <property type="entry name" value="TRANSCRIPTION INITIATION FACTOR TFIID SUBUNIT 5"/>
    <property type="match status" value="1"/>
</dbReference>
<dbReference type="SUPFAM" id="SSF50998">
    <property type="entry name" value="Quinoprotein alcohol dehydrogenase-like"/>
    <property type="match status" value="2"/>
</dbReference>
<dbReference type="SMART" id="SM00320">
    <property type="entry name" value="WD40"/>
    <property type="match status" value="8"/>
</dbReference>